<comment type="caution">
    <text evidence="2">The sequence shown here is derived from an EMBL/GenBank/DDBJ whole genome shotgun (WGS) entry which is preliminary data.</text>
</comment>
<dbReference type="PANTHER" id="PTHR43482">
    <property type="entry name" value="PROTEIN AST1-RELATED"/>
    <property type="match status" value="1"/>
</dbReference>
<dbReference type="PANTHER" id="PTHR43482:SF1">
    <property type="entry name" value="PROTEIN AST1-RELATED"/>
    <property type="match status" value="1"/>
</dbReference>
<evidence type="ECO:0008006" key="4">
    <source>
        <dbReference type="Google" id="ProtNLM"/>
    </source>
</evidence>
<dbReference type="InterPro" id="IPR052585">
    <property type="entry name" value="Lipid_raft_assoc_Zn_ADH"/>
</dbReference>
<proteinExistence type="predicted"/>
<feature type="compositionally biased region" description="Low complexity" evidence="1">
    <location>
        <begin position="203"/>
        <end position="247"/>
    </location>
</feature>
<feature type="region of interest" description="Disordered" evidence="1">
    <location>
        <begin position="22"/>
        <end position="51"/>
    </location>
</feature>
<reference evidence="2" key="2">
    <citation type="journal article" date="2023" name="IMA Fungus">
        <title>Comparative genomic study of the Penicillium genus elucidates a diverse pangenome and 15 lateral gene transfer events.</title>
        <authorList>
            <person name="Petersen C."/>
            <person name="Sorensen T."/>
            <person name="Nielsen M.R."/>
            <person name="Sondergaard T.E."/>
            <person name="Sorensen J.L."/>
            <person name="Fitzpatrick D.A."/>
            <person name="Frisvad J.C."/>
            <person name="Nielsen K.L."/>
        </authorList>
    </citation>
    <scope>NUCLEOTIDE SEQUENCE</scope>
    <source>
        <strain evidence="2">IBT 21472</strain>
    </source>
</reference>
<feature type="compositionally biased region" description="Polar residues" evidence="1">
    <location>
        <begin position="36"/>
        <end position="45"/>
    </location>
</feature>
<sequence>MNEQTFVPVSMRALYYHVAPISNSPTGEVSPDDTSRAGSGTSNISPRAKASEAEPISILTLDTEFQTPRPSPQQYLLKIRTAAFCQDELRLANDLNPHTTAPKIPLHSICGTVITTPTVDHNSVNGPRFKIGDQVFGVLSYTRDGGAADYAIAIENELALKPRNISTYEAAAIALPALTAWQALFHYGGLDPGAPPNESRFINSNGNNNQQNNPEPWNANEAAMGMAAASGSTAGSGNSNSSTNGRNAFRNSIASINEHLNKRGFSNSNGSSSPLGLRNSITQLHGLFSGNRNGKDNTSIADGIEPRKGSLLATERGGFISRSSSLFSGKKAGPARVLVTNARDSEVGRLAVQMLRSDKLFPGIRPWVCVTCSPAEERIVRGCWDVDGVIVIPHLPAENECAIGPEFRRMKWDPVDIVLDCTGGEVFRQAHCVAKDHGAVLTAVDAGPAREGEGGDEQDLLGRRKRGLKSRFVPVNPDSKALEKIVELVEENRVRGREEQVVDLVNAAKLLEAGAAGLAGSRRGGMAVVRVNP</sequence>
<keyword evidence="3" id="KW-1185">Reference proteome</keyword>
<reference evidence="2" key="1">
    <citation type="submission" date="2022-12" db="EMBL/GenBank/DDBJ databases">
        <authorList>
            <person name="Petersen C."/>
        </authorList>
    </citation>
    <scope>NUCLEOTIDE SEQUENCE</scope>
    <source>
        <strain evidence="2">IBT 21472</strain>
    </source>
</reference>
<organism evidence="2 3">
    <name type="scientific">Penicillium atrosanguineum</name>
    <dbReference type="NCBI Taxonomy" id="1132637"/>
    <lineage>
        <taxon>Eukaryota</taxon>
        <taxon>Fungi</taxon>
        <taxon>Dikarya</taxon>
        <taxon>Ascomycota</taxon>
        <taxon>Pezizomycotina</taxon>
        <taxon>Eurotiomycetes</taxon>
        <taxon>Eurotiomycetidae</taxon>
        <taxon>Eurotiales</taxon>
        <taxon>Aspergillaceae</taxon>
        <taxon>Penicillium</taxon>
    </lineage>
</organism>
<gene>
    <name evidence="2" type="ORF">N7476_006076</name>
</gene>
<dbReference type="AlphaFoldDB" id="A0A9W9U530"/>
<protein>
    <recommendedName>
        <fullName evidence="4">Enoyl reductase (ER) domain-containing protein</fullName>
    </recommendedName>
</protein>
<dbReference type="SUPFAM" id="SSF50129">
    <property type="entry name" value="GroES-like"/>
    <property type="match status" value="1"/>
</dbReference>
<name>A0A9W9U530_9EURO</name>
<dbReference type="Pfam" id="PF13602">
    <property type="entry name" value="ADH_zinc_N_2"/>
    <property type="match status" value="1"/>
</dbReference>
<dbReference type="OrthoDB" id="3509362at2759"/>
<dbReference type="InterPro" id="IPR011032">
    <property type="entry name" value="GroES-like_sf"/>
</dbReference>
<accession>A0A9W9U530</accession>
<dbReference type="Proteomes" id="UP001147746">
    <property type="component" value="Unassembled WGS sequence"/>
</dbReference>
<evidence type="ECO:0000256" key="1">
    <source>
        <dbReference type="SAM" id="MobiDB-lite"/>
    </source>
</evidence>
<feature type="region of interest" description="Disordered" evidence="1">
    <location>
        <begin position="196"/>
        <end position="247"/>
    </location>
</feature>
<dbReference type="EMBL" id="JAPZBO010000005">
    <property type="protein sequence ID" value="KAJ5315769.1"/>
    <property type="molecule type" value="Genomic_DNA"/>
</dbReference>
<dbReference type="Gene3D" id="3.40.50.720">
    <property type="entry name" value="NAD(P)-binding Rossmann-like Domain"/>
    <property type="match status" value="1"/>
</dbReference>
<evidence type="ECO:0000313" key="2">
    <source>
        <dbReference type="EMBL" id="KAJ5315769.1"/>
    </source>
</evidence>
<dbReference type="Gene3D" id="3.90.180.10">
    <property type="entry name" value="Medium-chain alcohol dehydrogenases, catalytic domain"/>
    <property type="match status" value="1"/>
</dbReference>
<evidence type="ECO:0000313" key="3">
    <source>
        <dbReference type="Proteomes" id="UP001147746"/>
    </source>
</evidence>